<keyword evidence="9 10" id="KW-0472">Membrane</keyword>
<gene>
    <name evidence="12" type="ORF">C8D90_11652</name>
</gene>
<dbReference type="PANTHER" id="PTHR38831">
    <property type="entry name" value="TYPE II SECRETION SYSTEM PROTEIN K"/>
    <property type="match status" value="1"/>
</dbReference>
<dbReference type="EMBL" id="QRAP01000016">
    <property type="protein sequence ID" value="RDK83780.1"/>
    <property type="molecule type" value="Genomic_DNA"/>
</dbReference>
<dbReference type="Proteomes" id="UP000254848">
    <property type="component" value="Unassembled WGS sequence"/>
</dbReference>
<dbReference type="InterPro" id="IPR005628">
    <property type="entry name" value="GspK"/>
</dbReference>
<evidence type="ECO:0000256" key="9">
    <source>
        <dbReference type="ARBA" id="ARBA00023136"/>
    </source>
</evidence>
<dbReference type="Gene3D" id="3.30.1300.30">
    <property type="entry name" value="GSPII I/J protein-like"/>
    <property type="match status" value="1"/>
</dbReference>
<name>A0A370Q6U8_9GAMM</name>
<keyword evidence="13" id="KW-1185">Reference proteome</keyword>
<evidence type="ECO:0000256" key="2">
    <source>
        <dbReference type="ARBA" id="ARBA00007246"/>
    </source>
</evidence>
<feature type="domain" description="T2SS protein K first SAM-like" evidence="11">
    <location>
        <begin position="101"/>
        <end position="205"/>
    </location>
</feature>
<keyword evidence="3 10" id="KW-0813">Transport</keyword>
<comment type="subcellular location">
    <subcellularLocation>
        <location evidence="1 10">Cell inner membrane</location>
    </subcellularLocation>
</comment>
<keyword evidence="8" id="KW-1133">Transmembrane helix</keyword>
<dbReference type="PIRSF" id="PIRSF002786">
    <property type="entry name" value="XcpX"/>
    <property type="match status" value="1"/>
</dbReference>
<dbReference type="InterPro" id="IPR049031">
    <property type="entry name" value="T2SSK_SAM-like_1st"/>
</dbReference>
<evidence type="ECO:0000259" key="11">
    <source>
        <dbReference type="Pfam" id="PF21687"/>
    </source>
</evidence>
<evidence type="ECO:0000256" key="8">
    <source>
        <dbReference type="ARBA" id="ARBA00022989"/>
    </source>
</evidence>
<comment type="similarity">
    <text evidence="2 10">Belongs to the GSP K family.</text>
</comment>
<keyword evidence="5 10" id="KW-0997">Cell inner membrane</keyword>
<comment type="caution">
    <text evidence="12">The sequence shown here is derived from an EMBL/GenBank/DDBJ whole genome shotgun (WGS) entry which is preliminary data.</text>
</comment>
<dbReference type="AlphaFoldDB" id="A0A370Q6U8"/>
<dbReference type="SUPFAM" id="SSF158544">
    <property type="entry name" value="GspK insert domain-like"/>
    <property type="match status" value="2"/>
</dbReference>
<evidence type="ECO:0000256" key="4">
    <source>
        <dbReference type="ARBA" id="ARBA00022475"/>
    </source>
</evidence>
<evidence type="ECO:0000313" key="12">
    <source>
        <dbReference type="EMBL" id="RDK83780.1"/>
    </source>
</evidence>
<dbReference type="GO" id="GO:0009306">
    <property type="term" value="P:protein secretion"/>
    <property type="evidence" value="ECO:0007669"/>
    <property type="project" value="InterPro"/>
</dbReference>
<evidence type="ECO:0000256" key="10">
    <source>
        <dbReference type="PIRNR" id="PIRNR002786"/>
    </source>
</evidence>
<protein>
    <recommendedName>
        <fullName evidence="10">Type II secretion system protein K</fullName>
    </recommendedName>
</protein>
<proteinExistence type="inferred from homology"/>
<dbReference type="GO" id="GO:0005886">
    <property type="term" value="C:plasma membrane"/>
    <property type="evidence" value="ECO:0007669"/>
    <property type="project" value="UniProtKB-SubCell"/>
</dbReference>
<evidence type="ECO:0000256" key="6">
    <source>
        <dbReference type="ARBA" id="ARBA00022692"/>
    </source>
</evidence>
<evidence type="ECO:0000256" key="3">
    <source>
        <dbReference type="ARBA" id="ARBA00022448"/>
    </source>
</evidence>
<reference evidence="12 13" key="1">
    <citation type="submission" date="2018-07" db="EMBL/GenBank/DDBJ databases">
        <title>Genomic Encyclopedia of Type Strains, Phase IV (KMG-IV): sequencing the most valuable type-strain genomes for metagenomic binning, comparative biology and taxonomic classification.</title>
        <authorList>
            <person name="Goeker M."/>
        </authorList>
    </citation>
    <scope>NUCLEOTIDE SEQUENCE [LARGE SCALE GENOMIC DNA]</scope>
    <source>
        <strain evidence="12 13">DSM 103736</strain>
    </source>
</reference>
<keyword evidence="6" id="KW-0812">Transmembrane</keyword>
<evidence type="ECO:0000256" key="7">
    <source>
        <dbReference type="ARBA" id="ARBA00022927"/>
    </source>
</evidence>
<dbReference type="OrthoDB" id="9788973at2"/>
<evidence type="ECO:0000256" key="1">
    <source>
        <dbReference type="ARBA" id="ARBA00004533"/>
    </source>
</evidence>
<keyword evidence="4 10" id="KW-1003">Cell membrane</keyword>
<sequence>MKQEGFALLVVLMFLGIMSALAVNMTTRFQTNLKRTEFQGEDLQHQWLFRLAEERALAILRQSLEDSPKLTSREQFWAQPQSLEIDERTRLTWQLYSGQDCYNLNALANVPTDSQKEEPYSVAVFRAILAQAGVEGLNADALIDAIADYIDKDNIRRRDGAEDDDYSDKPMRFVANQPLFTVSEIRSIKGMSATLYNKLLPWLCVQENTVLQINVSFLTPNKAPLVAALFLNKLSTDDARKVLLNAPEFGWSAPEQLLTATDRAYPHLKDAVNVAKGGLTSQSDYFVLISRISRDDKIFTRRSDLFYQRKSRELWVYSHQRVFNDE</sequence>
<evidence type="ECO:0000313" key="13">
    <source>
        <dbReference type="Proteomes" id="UP000254848"/>
    </source>
</evidence>
<dbReference type="InterPro" id="IPR045584">
    <property type="entry name" value="Pilin-like"/>
</dbReference>
<dbReference type="Gene3D" id="1.10.40.60">
    <property type="entry name" value="EpsJ-like"/>
    <property type="match status" value="2"/>
</dbReference>
<organism evidence="12 13">
    <name type="scientific">Enterobacillus tribolii</name>
    <dbReference type="NCBI Taxonomy" id="1487935"/>
    <lineage>
        <taxon>Bacteria</taxon>
        <taxon>Pseudomonadati</taxon>
        <taxon>Pseudomonadota</taxon>
        <taxon>Gammaproteobacteria</taxon>
        <taxon>Enterobacterales</taxon>
        <taxon>Hafniaceae</taxon>
        <taxon>Enterobacillus</taxon>
    </lineage>
</organism>
<keyword evidence="7" id="KW-0653">Protein transport</keyword>
<dbReference type="RefSeq" id="WP_115460441.1">
    <property type="nucleotide sequence ID" value="NZ_QRAP01000016.1"/>
</dbReference>
<evidence type="ECO:0000256" key="5">
    <source>
        <dbReference type="ARBA" id="ARBA00022519"/>
    </source>
</evidence>
<accession>A0A370Q6U8</accession>
<dbReference type="Pfam" id="PF21687">
    <property type="entry name" value="T2SSK_1st"/>
    <property type="match status" value="1"/>
</dbReference>
<dbReference type="NCBIfam" id="NF037980">
    <property type="entry name" value="T2SS_GspK"/>
    <property type="match status" value="1"/>
</dbReference>
<dbReference type="PANTHER" id="PTHR38831:SF1">
    <property type="entry name" value="TYPE II SECRETION SYSTEM PROTEIN K-RELATED"/>
    <property type="match status" value="1"/>
</dbReference>
<dbReference type="InterPro" id="IPR038072">
    <property type="entry name" value="GspK_central_sf"/>
</dbReference>
<dbReference type="SUPFAM" id="SSF54523">
    <property type="entry name" value="Pili subunits"/>
    <property type="match status" value="1"/>
</dbReference>